<dbReference type="Gene3D" id="1.10.287.130">
    <property type="match status" value="1"/>
</dbReference>
<dbReference type="EC" id="2.7.13.3" evidence="2"/>
<dbReference type="Gene3D" id="3.40.50.2300">
    <property type="match status" value="2"/>
</dbReference>
<dbReference type="InterPro" id="IPR003661">
    <property type="entry name" value="HisK_dim/P_dom"/>
</dbReference>
<dbReference type="PROSITE" id="PS50110">
    <property type="entry name" value="RESPONSE_REGULATORY"/>
    <property type="match status" value="2"/>
</dbReference>
<feature type="coiled-coil region" evidence="12">
    <location>
        <begin position="14"/>
        <end position="80"/>
    </location>
</feature>
<keyword evidence="8" id="KW-0902">Two-component regulatory system</keyword>
<dbReference type="InterPro" id="IPR001789">
    <property type="entry name" value="Sig_transdc_resp-reg_receiver"/>
</dbReference>
<feature type="modified residue" description="4-aspartylphosphate" evidence="11">
    <location>
        <position position="509"/>
    </location>
</feature>
<comment type="catalytic activity">
    <reaction evidence="1">
        <text>ATP + protein L-histidine = ADP + protein N-phospho-L-histidine.</text>
        <dbReference type="EC" id="2.7.13.3"/>
    </reaction>
</comment>
<evidence type="ECO:0000259" key="14">
    <source>
        <dbReference type="PROSITE" id="PS50109"/>
    </source>
</evidence>
<name>A0A0P1GVW5_9RHOB</name>
<feature type="modified residue" description="4-aspartylphosphate" evidence="11">
    <location>
        <position position="661"/>
    </location>
</feature>
<dbReference type="Pfam" id="PF00072">
    <property type="entry name" value="Response_reg"/>
    <property type="match status" value="2"/>
</dbReference>
<feature type="domain" description="Response regulatory" evidence="15">
    <location>
        <begin position="461"/>
        <end position="573"/>
    </location>
</feature>
<sequence>MSLADKLAQERRARLAAERLLELKQAELTEANRKLGRHALALTKRIGVTQATIANVRDENEKVKSDLNTANEKVEQAERRLWHSIQAFQDGFAFFDSQSRLIGANTAYLNIFEGVEEVAPGISYQRILQILTDEGLIDTEELTADSWRAMMSERWQSPQPEPTVIRLWNDRYVKVIDQRGHDGDMISLALDITSTVHYEEELRTAREKAEAASRAKSAFLANMSHEIRTPMNGVVGMAELLFDTTLTDDQRLYANTIKNSGEALLVIINDVLDYSKIEADKLVLHPEPFDLEACMHEVVMLLQANARDKGLELLVDFDLFMPTNFIGDPGRIRQILTNLIGNAVKFTSEGHVTARVTGVPHPEENTVNVHISIEDTGIGIPEEKIKHIFGEFNQVEDATNRQFEGTGLGLAITERLVKLMDGEIWVESTHGEGSCFGFRIPLSEAANGEQATPELPGNLKQVLLVDDLVANRDILARQLNRMGLQVTTADTAAQALELMNAQIDVVITDRNLPNMDGLKLARALRHDWRDVPILLLSSDPADHKDASVAEIFNGVLQKPLPRGGMFAALSNLQKTGTAAAAAKTPPATQSDPAPSTSAPAPSAPSGNMRRMRVLAAEDNRTNQLVFRKMVKELDIDLQFAGNGLEAVELYQSFQPDLIFMDISMPKMDGKEATQEIRRLETETGAHVQIVALTAHAMDGDSEGILAAGLDHYLTKPLRKALIHEKIHAYHPTDAAPLELALEQAG</sequence>
<evidence type="ECO:0000256" key="4">
    <source>
        <dbReference type="ARBA" id="ARBA00022679"/>
    </source>
</evidence>
<dbReference type="PANTHER" id="PTHR45339:SF1">
    <property type="entry name" value="HYBRID SIGNAL TRANSDUCTION HISTIDINE KINASE J"/>
    <property type="match status" value="1"/>
</dbReference>
<dbReference type="Gene3D" id="3.30.565.10">
    <property type="entry name" value="Histidine kinase-like ATPase, C-terminal domain"/>
    <property type="match status" value="1"/>
</dbReference>
<feature type="domain" description="Response regulatory" evidence="15">
    <location>
        <begin position="612"/>
        <end position="730"/>
    </location>
</feature>
<dbReference type="Pfam" id="PF02518">
    <property type="entry name" value="HATPase_c"/>
    <property type="match status" value="1"/>
</dbReference>
<keyword evidence="7" id="KW-0067">ATP-binding</keyword>
<evidence type="ECO:0000256" key="11">
    <source>
        <dbReference type="PROSITE-ProRule" id="PRU00169"/>
    </source>
</evidence>
<reference evidence="16 17" key="1">
    <citation type="submission" date="2015-09" db="EMBL/GenBank/DDBJ databases">
        <authorList>
            <consortium name="Swine Surveillance"/>
        </authorList>
    </citation>
    <scope>NUCLEOTIDE SEQUENCE [LARGE SCALE GENOMIC DNA]</scope>
    <source>
        <strain evidence="16 17">CECT 7557</strain>
    </source>
</reference>
<evidence type="ECO:0000256" key="10">
    <source>
        <dbReference type="ARBA" id="ARBA00068150"/>
    </source>
</evidence>
<evidence type="ECO:0000313" key="17">
    <source>
        <dbReference type="Proteomes" id="UP000052022"/>
    </source>
</evidence>
<dbReference type="SMART" id="SM00448">
    <property type="entry name" value="REC"/>
    <property type="match status" value="2"/>
</dbReference>
<feature type="compositionally biased region" description="Low complexity" evidence="13">
    <location>
        <begin position="577"/>
        <end position="605"/>
    </location>
</feature>
<dbReference type="InterPro" id="IPR005467">
    <property type="entry name" value="His_kinase_dom"/>
</dbReference>
<dbReference type="PANTHER" id="PTHR45339">
    <property type="entry name" value="HYBRID SIGNAL TRANSDUCTION HISTIDINE KINASE J"/>
    <property type="match status" value="1"/>
</dbReference>
<dbReference type="GO" id="GO:0000155">
    <property type="term" value="F:phosphorelay sensor kinase activity"/>
    <property type="evidence" value="ECO:0007669"/>
    <property type="project" value="InterPro"/>
</dbReference>
<dbReference type="Gene3D" id="3.30.450.20">
    <property type="entry name" value="PAS domain"/>
    <property type="match status" value="1"/>
</dbReference>
<proteinExistence type="predicted"/>
<comment type="subunit">
    <text evidence="9">At low DSF concentrations, interacts with RpfF.</text>
</comment>
<evidence type="ECO:0000313" key="16">
    <source>
        <dbReference type="EMBL" id="CUH79963.1"/>
    </source>
</evidence>
<dbReference type="AlphaFoldDB" id="A0A0P1GVW5"/>
<keyword evidence="4 16" id="KW-0808">Transferase</keyword>
<evidence type="ECO:0000256" key="2">
    <source>
        <dbReference type="ARBA" id="ARBA00012438"/>
    </source>
</evidence>
<dbReference type="FunFam" id="1.10.287.130:FF:000002">
    <property type="entry name" value="Two-component osmosensing histidine kinase"/>
    <property type="match status" value="1"/>
</dbReference>
<feature type="domain" description="Histidine kinase" evidence="14">
    <location>
        <begin position="222"/>
        <end position="444"/>
    </location>
</feature>
<evidence type="ECO:0000256" key="9">
    <source>
        <dbReference type="ARBA" id="ARBA00064003"/>
    </source>
</evidence>
<dbReference type="InterPro" id="IPR036097">
    <property type="entry name" value="HisK_dim/P_sf"/>
</dbReference>
<dbReference type="InterPro" id="IPR011006">
    <property type="entry name" value="CheY-like_superfamily"/>
</dbReference>
<dbReference type="Proteomes" id="UP000052022">
    <property type="component" value="Unassembled WGS sequence"/>
</dbReference>
<dbReference type="Pfam" id="PF12860">
    <property type="entry name" value="PAS_7"/>
    <property type="match status" value="1"/>
</dbReference>
<keyword evidence="3 11" id="KW-0597">Phosphoprotein</keyword>
<protein>
    <recommendedName>
        <fullName evidence="10">Sensory/regulatory protein RpfC</fullName>
        <ecNumber evidence="2">2.7.13.3</ecNumber>
    </recommendedName>
</protein>
<dbReference type="InterPro" id="IPR004358">
    <property type="entry name" value="Sig_transdc_His_kin-like_C"/>
</dbReference>
<evidence type="ECO:0000259" key="15">
    <source>
        <dbReference type="PROSITE" id="PS50110"/>
    </source>
</evidence>
<evidence type="ECO:0000256" key="1">
    <source>
        <dbReference type="ARBA" id="ARBA00000085"/>
    </source>
</evidence>
<evidence type="ECO:0000256" key="8">
    <source>
        <dbReference type="ARBA" id="ARBA00023012"/>
    </source>
</evidence>
<evidence type="ECO:0000256" key="7">
    <source>
        <dbReference type="ARBA" id="ARBA00022840"/>
    </source>
</evidence>
<keyword evidence="6 16" id="KW-0418">Kinase</keyword>
<dbReference type="CDD" id="cd16922">
    <property type="entry name" value="HATPase_EvgS-ArcB-TorS-like"/>
    <property type="match status" value="1"/>
</dbReference>
<dbReference type="PROSITE" id="PS50109">
    <property type="entry name" value="HIS_KIN"/>
    <property type="match status" value="1"/>
</dbReference>
<dbReference type="CDD" id="cd17546">
    <property type="entry name" value="REC_hyHK_CKI1_RcsC-like"/>
    <property type="match status" value="2"/>
</dbReference>
<dbReference type="EMBL" id="CYSD01000037">
    <property type="protein sequence ID" value="CUH79963.1"/>
    <property type="molecule type" value="Genomic_DNA"/>
</dbReference>
<evidence type="ECO:0000256" key="6">
    <source>
        <dbReference type="ARBA" id="ARBA00022777"/>
    </source>
</evidence>
<dbReference type="PRINTS" id="PR00344">
    <property type="entry name" value="BCTRLSENSOR"/>
</dbReference>
<dbReference type="GO" id="GO:0005524">
    <property type="term" value="F:ATP binding"/>
    <property type="evidence" value="ECO:0007669"/>
    <property type="project" value="UniProtKB-KW"/>
</dbReference>
<evidence type="ECO:0000256" key="12">
    <source>
        <dbReference type="SAM" id="Coils"/>
    </source>
</evidence>
<gene>
    <name evidence="16" type="primary">barA_2</name>
    <name evidence="16" type="ORF">TRM7557_02664</name>
</gene>
<dbReference type="SMART" id="SM00387">
    <property type="entry name" value="HATPase_c"/>
    <property type="match status" value="1"/>
</dbReference>
<accession>A0A0P1GVW5</accession>
<dbReference type="OrthoDB" id="9801651at2"/>
<dbReference type="SMART" id="SM00388">
    <property type="entry name" value="HisKA"/>
    <property type="match status" value="1"/>
</dbReference>
<dbReference type="InterPro" id="IPR003594">
    <property type="entry name" value="HATPase_dom"/>
</dbReference>
<dbReference type="Pfam" id="PF00512">
    <property type="entry name" value="HisKA"/>
    <property type="match status" value="1"/>
</dbReference>
<dbReference type="SUPFAM" id="SSF55874">
    <property type="entry name" value="ATPase domain of HSP90 chaperone/DNA topoisomerase II/histidine kinase"/>
    <property type="match status" value="1"/>
</dbReference>
<dbReference type="FunFam" id="3.30.565.10:FF:000010">
    <property type="entry name" value="Sensor histidine kinase RcsC"/>
    <property type="match status" value="1"/>
</dbReference>
<dbReference type="STRING" id="928856.SAMN04488049_10154"/>
<keyword evidence="17" id="KW-1185">Reference proteome</keyword>
<keyword evidence="12" id="KW-0175">Coiled coil</keyword>
<evidence type="ECO:0000256" key="13">
    <source>
        <dbReference type="SAM" id="MobiDB-lite"/>
    </source>
</evidence>
<dbReference type="RefSeq" id="WP_058290662.1">
    <property type="nucleotide sequence ID" value="NZ_CYSD01000037.1"/>
</dbReference>
<keyword evidence="5" id="KW-0547">Nucleotide-binding</keyword>
<dbReference type="SUPFAM" id="SSF47384">
    <property type="entry name" value="Homodimeric domain of signal transducing histidine kinase"/>
    <property type="match status" value="1"/>
</dbReference>
<evidence type="ECO:0000256" key="5">
    <source>
        <dbReference type="ARBA" id="ARBA00022741"/>
    </source>
</evidence>
<dbReference type="CDD" id="cd00082">
    <property type="entry name" value="HisKA"/>
    <property type="match status" value="1"/>
</dbReference>
<dbReference type="InterPro" id="IPR036890">
    <property type="entry name" value="HATPase_C_sf"/>
</dbReference>
<organism evidence="16 17">
    <name type="scientific">Tritonibacter multivorans</name>
    <dbReference type="NCBI Taxonomy" id="928856"/>
    <lineage>
        <taxon>Bacteria</taxon>
        <taxon>Pseudomonadati</taxon>
        <taxon>Pseudomonadota</taxon>
        <taxon>Alphaproteobacteria</taxon>
        <taxon>Rhodobacterales</taxon>
        <taxon>Paracoccaceae</taxon>
        <taxon>Tritonibacter</taxon>
    </lineage>
</organism>
<feature type="region of interest" description="Disordered" evidence="13">
    <location>
        <begin position="577"/>
        <end position="607"/>
    </location>
</feature>
<dbReference type="SUPFAM" id="SSF52172">
    <property type="entry name" value="CheY-like"/>
    <property type="match status" value="2"/>
</dbReference>
<evidence type="ECO:0000256" key="3">
    <source>
        <dbReference type="ARBA" id="ARBA00022553"/>
    </source>
</evidence>